<evidence type="ECO:0000313" key="3">
    <source>
        <dbReference type="EMBL" id="SDB89344.1"/>
    </source>
</evidence>
<dbReference type="EMBL" id="FMYF01000006">
    <property type="protein sequence ID" value="SDB89344.1"/>
    <property type="molecule type" value="Genomic_DNA"/>
</dbReference>
<dbReference type="Proteomes" id="UP000199086">
    <property type="component" value="Unassembled WGS sequence"/>
</dbReference>
<dbReference type="SMART" id="SM00155">
    <property type="entry name" value="PLDc"/>
    <property type="match status" value="2"/>
</dbReference>
<name>A0A1G6H5E7_9ACTN</name>
<dbReference type="PANTHER" id="PTHR21248:SF22">
    <property type="entry name" value="PHOSPHOLIPASE D"/>
    <property type="match status" value="1"/>
</dbReference>
<dbReference type="STRING" id="1577474.GA0111570_106224"/>
<dbReference type="CDD" id="cd09159">
    <property type="entry name" value="PLDc_ybhO_like_2"/>
    <property type="match status" value="1"/>
</dbReference>
<evidence type="ECO:0000313" key="4">
    <source>
        <dbReference type="Proteomes" id="UP000199086"/>
    </source>
</evidence>
<protein>
    <submittedName>
        <fullName evidence="3">Cardiolipin synthase</fullName>
    </submittedName>
</protein>
<dbReference type="SUPFAM" id="SSF56024">
    <property type="entry name" value="Phospholipase D/nuclease"/>
    <property type="match status" value="2"/>
</dbReference>
<dbReference type="Pfam" id="PF13091">
    <property type="entry name" value="PLDc_2"/>
    <property type="match status" value="2"/>
</dbReference>
<accession>A0A1G6H5E7</accession>
<dbReference type="GO" id="GO:0032049">
    <property type="term" value="P:cardiolipin biosynthetic process"/>
    <property type="evidence" value="ECO:0007669"/>
    <property type="project" value="UniProtKB-ARBA"/>
</dbReference>
<dbReference type="GO" id="GO:0030572">
    <property type="term" value="F:phosphatidyltransferase activity"/>
    <property type="evidence" value="ECO:0007669"/>
    <property type="project" value="UniProtKB-ARBA"/>
</dbReference>
<dbReference type="PANTHER" id="PTHR21248">
    <property type="entry name" value="CARDIOLIPIN SYNTHASE"/>
    <property type="match status" value="1"/>
</dbReference>
<evidence type="ECO:0000259" key="2">
    <source>
        <dbReference type="PROSITE" id="PS50035"/>
    </source>
</evidence>
<keyword evidence="1" id="KW-1133">Transmembrane helix</keyword>
<dbReference type="PROSITE" id="PS50035">
    <property type="entry name" value="PLD"/>
    <property type="match status" value="2"/>
</dbReference>
<feature type="domain" description="PLD phosphodiesterase" evidence="2">
    <location>
        <begin position="315"/>
        <end position="342"/>
    </location>
</feature>
<dbReference type="Gene3D" id="3.30.870.10">
    <property type="entry name" value="Endonuclease Chain A"/>
    <property type="match status" value="2"/>
</dbReference>
<evidence type="ECO:0000256" key="1">
    <source>
        <dbReference type="SAM" id="Phobius"/>
    </source>
</evidence>
<proteinExistence type="predicted"/>
<feature type="transmembrane region" description="Helical" evidence="1">
    <location>
        <begin position="6"/>
        <end position="26"/>
    </location>
</feature>
<sequence>MLQRIGAVIGAVQVLTIAALQVVAWLRKRRQGPVNFPRTEPDDFATAEGTAAIFMYGGDLYADMLAAIRAAEHSIYFETFIWKGDKLGQEFKDAFIEAAARGVEVYVVWDRFANLVVDPDFYRFPDSVHARQHPIYLRWPRGWRLGKLARNHRKVLVVDGETAWVGGYNIGSLYVNDWRDTHARLSGPIAADLADAFVDYWNAIGGPRQPLLAEPIGRAWHTSARVVRNVPAYASYPIRGMYLEAIDRASQRIWLTHAYLIPDQDLLEALLKAARRGVDVRVIIPAESNHIEADWLSRGFYRQLLEAGVRLFLYQEAMVHAKTATIDGQWATIGTANLDRLSLVGNYEINVEFIDPAVAQRMETIFSTDLTNCRELTLDEWQSRPLMAKWSEAVLRPLRPLL</sequence>
<dbReference type="InterPro" id="IPR025202">
    <property type="entry name" value="PLD-like_dom"/>
</dbReference>
<keyword evidence="1" id="KW-0812">Transmembrane</keyword>
<organism evidence="3 4">
    <name type="scientific">Raineyella antarctica</name>
    <dbReference type="NCBI Taxonomy" id="1577474"/>
    <lineage>
        <taxon>Bacteria</taxon>
        <taxon>Bacillati</taxon>
        <taxon>Actinomycetota</taxon>
        <taxon>Actinomycetes</taxon>
        <taxon>Propionibacteriales</taxon>
        <taxon>Propionibacteriaceae</taxon>
        <taxon>Raineyella</taxon>
    </lineage>
</organism>
<keyword evidence="1" id="KW-0472">Membrane</keyword>
<dbReference type="InterPro" id="IPR001736">
    <property type="entry name" value="PLipase_D/transphosphatidylase"/>
</dbReference>
<reference evidence="3 4" key="1">
    <citation type="submission" date="2016-06" db="EMBL/GenBank/DDBJ databases">
        <authorList>
            <person name="Olsen C.W."/>
            <person name="Carey S."/>
            <person name="Hinshaw L."/>
            <person name="Karasin A.I."/>
        </authorList>
    </citation>
    <scope>NUCLEOTIDE SEQUENCE [LARGE SCALE GENOMIC DNA]</scope>
    <source>
        <strain evidence="3 4">LZ-22</strain>
    </source>
</reference>
<keyword evidence="4" id="KW-1185">Reference proteome</keyword>
<dbReference type="AlphaFoldDB" id="A0A1G6H5E7"/>
<gene>
    <name evidence="3" type="ORF">GA0111570_106224</name>
</gene>
<dbReference type="CDD" id="cd09110">
    <property type="entry name" value="PLDc_CLS_1"/>
    <property type="match status" value="1"/>
</dbReference>
<feature type="domain" description="PLD phosphodiesterase" evidence="2">
    <location>
        <begin position="147"/>
        <end position="174"/>
    </location>
</feature>